<protein>
    <submittedName>
        <fullName evidence="1">Plasmid maintenance system killer protein</fullName>
    </submittedName>
</protein>
<dbReference type="SUPFAM" id="SSF143011">
    <property type="entry name" value="RelE-like"/>
    <property type="match status" value="1"/>
</dbReference>
<dbReference type="Gene3D" id="3.30.2310.20">
    <property type="entry name" value="RelE-like"/>
    <property type="match status" value="1"/>
</dbReference>
<dbReference type="RefSeq" id="WP_302119553.1">
    <property type="nucleotide sequence ID" value="NZ_SJPU01000002.1"/>
</dbReference>
<reference evidence="1 2" key="1">
    <citation type="journal article" date="2020" name="Antonie Van Leeuwenhoek">
        <title>Rhodopirellula heiligendammensis sp. nov., Rhodopirellula pilleata sp. nov., and Rhodopirellula solitaria sp. nov. isolated from natural or artificial marine surfaces in Northern Germany and California, USA, and emended description of the genus Rhodopirellula.</title>
        <authorList>
            <person name="Kallscheuer N."/>
            <person name="Wiegand S."/>
            <person name="Jogler M."/>
            <person name="Boedeker C."/>
            <person name="Peeters S.H."/>
            <person name="Rast P."/>
            <person name="Heuer A."/>
            <person name="Jetten M.S.M."/>
            <person name="Rohde M."/>
            <person name="Jogler C."/>
        </authorList>
    </citation>
    <scope>NUCLEOTIDE SEQUENCE [LARGE SCALE GENOMIC DNA]</scope>
    <source>
        <strain evidence="1 2">Poly21</strain>
    </source>
</reference>
<accession>A0A5C6BXS8</accession>
<proteinExistence type="predicted"/>
<sequence>MQIEFTNKKLCKICSSATESQAKFGKPMALKLQMRLGQMQAAETLADLLLVPGARCHALTGNLKGKFAVDLAHPYRLIFSPDHDPLPRKKDGGLILEEVTAVVIQAIKDYH</sequence>
<dbReference type="InterPro" id="IPR007711">
    <property type="entry name" value="HigB-1"/>
</dbReference>
<evidence type="ECO:0000313" key="2">
    <source>
        <dbReference type="Proteomes" id="UP000319908"/>
    </source>
</evidence>
<gene>
    <name evidence="1" type="ORF">Poly21_40020</name>
</gene>
<organism evidence="1 2">
    <name type="scientific">Allorhodopirellula heiligendammensis</name>
    <dbReference type="NCBI Taxonomy" id="2714739"/>
    <lineage>
        <taxon>Bacteria</taxon>
        <taxon>Pseudomonadati</taxon>
        <taxon>Planctomycetota</taxon>
        <taxon>Planctomycetia</taxon>
        <taxon>Pirellulales</taxon>
        <taxon>Pirellulaceae</taxon>
        <taxon>Allorhodopirellula</taxon>
    </lineage>
</organism>
<dbReference type="InterPro" id="IPR035093">
    <property type="entry name" value="RelE/ParE_toxin_dom_sf"/>
</dbReference>
<comment type="caution">
    <text evidence="1">The sequence shown here is derived from an EMBL/GenBank/DDBJ whole genome shotgun (WGS) entry which is preliminary data.</text>
</comment>
<name>A0A5C6BXS8_9BACT</name>
<dbReference type="EMBL" id="SJPU01000002">
    <property type="protein sequence ID" value="TWU16795.1"/>
    <property type="molecule type" value="Genomic_DNA"/>
</dbReference>
<evidence type="ECO:0000313" key="1">
    <source>
        <dbReference type="EMBL" id="TWU16795.1"/>
    </source>
</evidence>
<dbReference type="Proteomes" id="UP000319908">
    <property type="component" value="Unassembled WGS sequence"/>
</dbReference>
<keyword evidence="2" id="KW-1185">Reference proteome</keyword>
<dbReference type="AlphaFoldDB" id="A0A5C6BXS8"/>
<dbReference type="Pfam" id="PF05015">
    <property type="entry name" value="HigB-like_toxin"/>
    <property type="match status" value="1"/>
</dbReference>